<evidence type="ECO:0000256" key="1">
    <source>
        <dbReference type="ARBA" id="ARBA00023015"/>
    </source>
</evidence>
<sequence length="377" mass="40872">MSDETRDDTGEPKGQRPGPARPGLSDVAARAGVGIATVDRVLNERGNVSPATARKVIEAARDLGLPRILPRPYRRGVRIGVVMARRETPFAERVSAAFLRVGATLDRSVIIQRSFVDETRPREVAEHLASTKADALIIYGQEQLAIIDAVRALTARGIPVVTMISDIPTSPRLAYVGIDHYSAGRTAAFFMARMARRSGPVLVLCHSYDYRAHAERVSGFTDGLRDHAPEMTILDVIEGHDRQDESEALVLDRIGGAPEEIVGIYNTGGANRAVDKAIGQVAWQQRPVFIGHELSIHTARMLSTGVMTLAIDQNPEEQARRAVDVLLRRFGHSDTPPEANDVAFTIFGPENIPPAEESTETGLFLPGKPGEGSTSVP</sequence>
<dbReference type="SUPFAM" id="SSF47413">
    <property type="entry name" value="lambda repressor-like DNA-binding domains"/>
    <property type="match status" value="1"/>
</dbReference>
<evidence type="ECO:0000256" key="3">
    <source>
        <dbReference type="ARBA" id="ARBA00023163"/>
    </source>
</evidence>
<gene>
    <name evidence="6" type="ORF">SAMN02982931_01167</name>
</gene>
<dbReference type="Gene3D" id="1.10.260.40">
    <property type="entry name" value="lambda repressor-like DNA-binding domains"/>
    <property type="match status" value="1"/>
</dbReference>
<dbReference type="GO" id="GO:0000976">
    <property type="term" value="F:transcription cis-regulatory region binding"/>
    <property type="evidence" value="ECO:0007669"/>
    <property type="project" value="TreeGrafter"/>
</dbReference>
<dbReference type="RefSeq" id="WP_244521158.1">
    <property type="nucleotide sequence ID" value="NZ_FMXQ01000002.1"/>
</dbReference>
<proteinExistence type="predicted"/>
<dbReference type="Pfam" id="PF00356">
    <property type="entry name" value="LacI"/>
    <property type="match status" value="1"/>
</dbReference>
<organism evidence="6 7">
    <name type="scientific">Bauldia litoralis</name>
    <dbReference type="NCBI Taxonomy" id="665467"/>
    <lineage>
        <taxon>Bacteria</taxon>
        <taxon>Pseudomonadati</taxon>
        <taxon>Pseudomonadota</taxon>
        <taxon>Alphaproteobacteria</taxon>
        <taxon>Hyphomicrobiales</taxon>
        <taxon>Kaistiaceae</taxon>
        <taxon>Bauldia</taxon>
    </lineage>
</organism>
<dbReference type="Gene3D" id="3.40.50.2300">
    <property type="match status" value="2"/>
</dbReference>
<dbReference type="InterPro" id="IPR028082">
    <property type="entry name" value="Peripla_BP_I"/>
</dbReference>
<dbReference type="EMBL" id="FMXQ01000002">
    <property type="protein sequence ID" value="SDB15081.1"/>
    <property type="molecule type" value="Genomic_DNA"/>
</dbReference>
<keyword evidence="7" id="KW-1185">Reference proteome</keyword>
<dbReference type="SMART" id="SM00354">
    <property type="entry name" value="HTH_LACI"/>
    <property type="match status" value="1"/>
</dbReference>
<keyword evidence="2" id="KW-0238">DNA-binding</keyword>
<evidence type="ECO:0000256" key="2">
    <source>
        <dbReference type="ARBA" id="ARBA00023125"/>
    </source>
</evidence>
<feature type="domain" description="HTH lacI-type" evidence="5">
    <location>
        <begin position="22"/>
        <end position="79"/>
    </location>
</feature>
<dbReference type="InterPro" id="IPR000843">
    <property type="entry name" value="HTH_LacI"/>
</dbReference>
<dbReference type="PANTHER" id="PTHR30146">
    <property type="entry name" value="LACI-RELATED TRANSCRIPTIONAL REPRESSOR"/>
    <property type="match status" value="1"/>
</dbReference>
<keyword evidence="3" id="KW-0804">Transcription</keyword>
<dbReference type="AlphaFoldDB" id="A0A1G6B315"/>
<dbReference type="PROSITE" id="PS50932">
    <property type="entry name" value="HTH_LACI_2"/>
    <property type="match status" value="1"/>
</dbReference>
<feature type="region of interest" description="Disordered" evidence="4">
    <location>
        <begin position="352"/>
        <end position="377"/>
    </location>
</feature>
<protein>
    <submittedName>
        <fullName evidence="6">LacI family transcriptional regulator</fullName>
    </submittedName>
</protein>
<reference evidence="6 7" key="1">
    <citation type="submission" date="2016-10" db="EMBL/GenBank/DDBJ databases">
        <authorList>
            <person name="de Groot N.N."/>
        </authorList>
    </citation>
    <scope>NUCLEOTIDE SEQUENCE [LARGE SCALE GENOMIC DNA]</scope>
    <source>
        <strain evidence="6 7">ATCC 35022</strain>
    </source>
</reference>
<evidence type="ECO:0000313" key="6">
    <source>
        <dbReference type="EMBL" id="SDB15081.1"/>
    </source>
</evidence>
<dbReference type="PANTHER" id="PTHR30146:SF152">
    <property type="entry name" value="TRANSCRIPTIONAL REGULATORY PROTEIN"/>
    <property type="match status" value="1"/>
</dbReference>
<dbReference type="Pfam" id="PF13407">
    <property type="entry name" value="Peripla_BP_4"/>
    <property type="match status" value="1"/>
</dbReference>
<evidence type="ECO:0000313" key="7">
    <source>
        <dbReference type="Proteomes" id="UP000199071"/>
    </source>
</evidence>
<feature type="region of interest" description="Disordered" evidence="4">
    <location>
        <begin position="1"/>
        <end position="25"/>
    </location>
</feature>
<evidence type="ECO:0000256" key="4">
    <source>
        <dbReference type="SAM" id="MobiDB-lite"/>
    </source>
</evidence>
<dbReference type="SUPFAM" id="SSF53822">
    <property type="entry name" value="Periplasmic binding protein-like I"/>
    <property type="match status" value="1"/>
</dbReference>
<dbReference type="GO" id="GO:0003700">
    <property type="term" value="F:DNA-binding transcription factor activity"/>
    <property type="evidence" value="ECO:0007669"/>
    <property type="project" value="TreeGrafter"/>
</dbReference>
<dbReference type="PROSITE" id="PS00356">
    <property type="entry name" value="HTH_LACI_1"/>
    <property type="match status" value="1"/>
</dbReference>
<accession>A0A1G6B315</accession>
<dbReference type="CDD" id="cd01392">
    <property type="entry name" value="HTH_LacI"/>
    <property type="match status" value="1"/>
</dbReference>
<dbReference type="InterPro" id="IPR010982">
    <property type="entry name" value="Lambda_DNA-bd_dom_sf"/>
</dbReference>
<dbReference type="STRING" id="665467.SAMN02982931_01167"/>
<name>A0A1G6B315_9HYPH</name>
<dbReference type="CDD" id="cd06307">
    <property type="entry name" value="PBP1_sugar_binding"/>
    <property type="match status" value="1"/>
</dbReference>
<keyword evidence="1" id="KW-0805">Transcription regulation</keyword>
<dbReference type="InterPro" id="IPR025997">
    <property type="entry name" value="SBP_2_dom"/>
</dbReference>
<dbReference type="Proteomes" id="UP000199071">
    <property type="component" value="Unassembled WGS sequence"/>
</dbReference>
<evidence type="ECO:0000259" key="5">
    <source>
        <dbReference type="PROSITE" id="PS50932"/>
    </source>
</evidence>